<keyword evidence="2 5" id="KW-0548">Nucleotidyltransferase</keyword>
<dbReference type="GO" id="GO:0016779">
    <property type="term" value="F:nucleotidyltransferase activity"/>
    <property type="evidence" value="ECO:0007669"/>
    <property type="project" value="UniProtKB-KW"/>
</dbReference>
<protein>
    <submittedName>
        <fullName evidence="5">2-phospho-L-lactate guanylyltransferase</fullName>
    </submittedName>
</protein>
<gene>
    <name evidence="5" type="primary">cofC</name>
    <name evidence="5" type="ORF">GCM10023226_14640</name>
</gene>
<name>A0ABP8W308_9ACTN</name>
<dbReference type="Pfam" id="PF01983">
    <property type="entry name" value="CofC"/>
    <property type="match status" value="1"/>
</dbReference>
<sequence length="211" mass="21784">MRSRFVTVVPVKPPTVGKSRLEVGDPERRRALASAFALDTVAACLRAEEVGQVLVATDDAAFARDLHALGCHVVPDGDTNDLNAALRQAAAEAHRRWSHLVPVAVCADLPALLPHDLDAALSQVDATGPAFVADAEGSGTTVYLAPYARFEPRFGPGSAQAHRAGGALEVSGELASLRHDVDDLAGLDLARTLGLGPATQLAIAGMGGLSG</sequence>
<proteinExistence type="predicted"/>
<organism evidence="5 6">
    <name type="scientific">Nocardioides nanhaiensis</name>
    <dbReference type="NCBI Taxonomy" id="1476871"/>
    <lineage>
        <taxon>Bacteria</taxon>
        <taxon>Bacillati</taxon>
        <taxon>Actinomycetota</taxon>
        <taxon>Actinomycetes</taxon>
        <taxon>Propionibacteriales</taxon>
        <taxon>Nocardioidaceae</taxon>
        <taxon>Nocardioides</taxon>
    </lineage>
</organism>
<evidence type="ECO:0000256" key="1">
    <source>
        <dbReference type="ARBA" id="ARBA00022679"/>
    </source>
</evidence>
<evidence type="ECO:0000256" key="4">
    <source>
        <dbReference type="ARBA" id="ARBA00023134"/>
    </source>
</evidence>
<keyword evidence="1" id="KW-0808">Transferase</keyword>
<evidence type="ECO:0000313" key="6">
    <source>
        <dbReference type="Proteomes" id="UP001500621"/>
    </source>
</evidence>
<dbReference type="SUPFAM" id="SSF53448">
    <property type="entry name" value="Nucleotide-diphospho-sugar transferases"/>
    <property type="match status" value="1"/>
</dbReference>
<dbReference type="PANTHER" id="PTHR40392">
    <property type="entry name" value="2-PHOSPHO-L-LACTATE GUANYLYLTRANSFERASE"/>
    <property type="match status" value="1"/>
</dbReference>
<keyword evidence="6" id="KW-1185">Reference proteome</keyword>
<comment type="caution">
    <text evidence="5">The sequence shown here is derived from an EMBL/GenBank/DDBJ whole genome shotgun (WGS) entry which is preliminary data.</text>
</comment>
<keyword evidence="3" id="KW-0547">Nucleotide-binding</keyword>
<dbReference type="RefSeq" id="WP_345264151.1">
    <property type="nucleotide sequence ID" value="NZ_BAABIM010000001.1"/>
</dbReference>
<evidence type="ECO:0000256" key="3">
    <source>
        <dbReference type="ARBA" id="ARBA00022741"/>
    </source>
</evidence>
<evidence type="ECO:0000313" key="5">
    <source>
        <dbReference type="EMBL" id="GAA4678421.1"/>
    </source>
</evidence>
<dbReference type="InterPro" id="IPR002835">
    <property type="entry name" value="CofC"/>
</dbReference>
<reference evidence="6" key="1">
    <citation type="journal article" date="2019" name="Int. J. Syst. Evol. Microbiol.">
        <title>The Global Catalogue of Microorganisms (GCM) 10K type strain sequencing project: providing services to taxonomists for standard genome sequencing and annotation.</title>
        <authorList>
            <consortium name="The Broad Institute Genomics Platform"/>
            <consortium name="The Broad Institute Genome Sequencing Center for Infectious Disease"/>
            <person name="Wu L."/>
            <person name="Ma J."/>
        </authorList>
    </citation>
    <scope>NUCLEOTIDE SEQUENCE [LARGE SCALE GENOMIC DNA]</scope>
    <source>
        <strain evidence="6">JCM 18127</strain>
    </source>
</reference>
<dbReference type="Proteomes" id="UP001500621">
    <property type="component" value="Unassembled WGS sequence"/>
</dbReference>
<dbReference type="Gene3D" id="3.90.550.10">
    <property type="entry name" value="Spore Coat Polysaccharide Biosynthesis Protein SpsA, Chain A"/>
    <property type="match status" value="1"/>
</dbReference>
<dbReference type="NCBIfam" id="TIGR03552">
    <property type="entry name" value="F420_cofC"/>
    <property type="match status" value="1"/>
</dbReference>
<evidence type="ECO:0000256" key="2">
    <source>
        <dbReference type="ARBA" id="ARBA00022695"/>
    </source>
</evidence>
<dbReference type="InterPro" id="IPR029044">
    <property type="entry name" value="Nucleotide-diphossugar_trans"/>
</dbReference>
<dbReference type="EMBL" id="BAABIM010000001">
    <property type="protein sequence ID" value="GAA4678421.1"/>
    <property type="molecule type" value="Genomic_DNA"/>
</dbReference>
<keyword evidence="4" id="KW-0342">GTP-binding</keyword>
<accession>A0ABP8W308</accession>
<dbReference type="PANTHER" id="PTHR40392:SF1">
    <property type="entry name" value="2-PHOSPHO-L-LACTATE GUANYLYLTRANSFERASE"/>
    <property type="match status" value="1"/>
</dbReference>